<keyword evidence="10" id="KW-0175">Coiled coil</keyword>
<keyword evidence="12" id="KW-1185">Reference proteome</keyword>
<dbReference type="SUPFAM" id="SSF102829">
    <property type="entry name" value="Cell division protein ZapA-like"/>
    <property type="match status" value="1"/>
</dbReference>
<evidence type="ECO:0000256" key="1">
    <source>
        <dbReference type="ARBA" id="ARBA00004496"/>
    </source>
</evidence>
<gene>
    <name evidence="11" type="ORF">H1W37_11580</name>
</gene>
<dbReference type="RefSeq" id="WP_181760499.1">
    <property type="nucleotide sequence ID" value="NZ_BMCR01000009.1"/>
</dbReference>
<evidence type="ECO:0000256" key="6">
    <source>
        <dbReference type="ARBA" id="ARBA00023306"/>
    </source>
</evidence>
<evidence type="ECO:0000256" key="8">
    <source>
        <dbReference type="ARBA" id="ARBA00026068"/>
    </source>
</evidence>
<evidence type="ECO:0000256" key="3">
    <source>
        <dbReference type="ARBA" id="ARBA00022490"/>
    </source>
</evidence>
<proteinExistence type="predicted"/>
<evidence type="ECO:0000256" key="9">
    <source>
        <dbReference type="ARBA" id="ARBA00033158"/>
    </source>
</evidence>
<dbReference type="GO" id="GO:0030428">
    <property type="term" value="C:cell septum"/>
    <property type="evidence" value="ECO:0007669"/>
    <property type="project" value="TreeGrafter"/>
</dbReference>
<dbReference type="PANTHER" id="PTHR34981:SF1">
    <property type="entry name" value="CELL DIVISION PROTEIN ZAPA"/>
    <property type="match status" value="1"/>
</dbReference>
<organism evidence="11 12">
    <name type="scientific">Stappia taiwanensis</name>
    <dbReference type="NCBI Taxonomy" id="992267"/>
    <lineage>
        <taxon>Bacteria</taxon>
        <taxon>Pseudomonadati</taxon>
        <taxon>Pseudomonadota</taxon>
        <taxon>Alphaproteobacteria</taxon>
        <taxon>Hyphomicrobiales</taxon>
        <taxon>Stappiaceae</taxon>
        <taxon>Stappia</taxon>
    </lineage>
</organism>
<keyword evidence="4 11" id="KW-0132">Cell division</keyword>
<evidence type="ECO:0000256" key="5">
    <source>
        <dbReference type="ARBA" id="ARBA00023210"/>
    </source>
</evidence>
<dbReference type="InterPro" id="IPR007838">
    <property type="entry name" value="Cell_div_ZapA-like"/>
</dbReference>
<dbReference type="GO" id="GO:0032153">
    <property type="term" value="C:cell division site"/>
    <property type="evidence" value="ECO:0007669"/>
    <property type="project" value="TreeGrafter"/>
</dbReference>
<reference evidence="11 12" key="1">
    <citation type="submission" date="2020-07" db="EMBL/GenBank/DDBJ databases">
        <authorList>
            <person name="Li M."/>
        </authorList>
    </citation>
    <scope>NUCLEOTIDE SEQUENCE [LARGE SCALE GENOMIC DNA]</scope>
    <source>
        <strain evidence="11 12">DSM 23284</strain>
    </source>
</reference>
<comment type="function">
    <text evidence="7">Activator of cell division through the inhibition of FtsZ GTPase activity, therefore promoting FtsZ assembly into bundles of protofilaments necessary for the formation of the division Z ring. It is recruited early at mid-cell but it is not essential for cell division.</text>
</comment>
<evidence type="ECO:0000313" key="12">
    <source>
        <dbReference type="Proteomes" id="UP000559404"/>
    </source>
</evidence>
<keyword evidence="3" id="KW-0963">Cytoplasm</keyword>
<sequence length="125" mass="13625">MAQIIVTINGRSFRMACDDGEEDRLTALAQRFDGCIDSLRGSFGEIGDLRLTVMAGIMVTDELTERERRIKALEEEIAGLRDARSAALARVEQTETLVAERVAAAAERIEALADGLGRAGRTDED</sequence>
<dbReference type="GO" id="GO:0005829">
    <property type="term" value="C:cytosol"/>
    <property type="evidence" value="ECO:0007669"/>
    <property type="project" value="TreeGrafter"/>
</dbReference>
<dbReference type="PANTHER" id="PTHR34981">
    <property type="entry name" value="CELL DIVISION PROTEIN ZAPA"/>
    <property type="match status" value="1"/>
</dbReference>
<dbReference type="GO" id="GO:0000917">
    <property type="term" value="P:division septum assembly"/>
    <property type="evidence" value="ECO:0007669"/>
    <property type="project" value="UniProtKB-KW"/>
</dbReference>
<dbReference type="GO" id="GO:0043093">
    <property type="term" value="P:FtsZ-dependent cytokinesis"/>
    <property type="evidence" value="ECO:0007669"/>
    <property type="project" value="TreeGrafter"/>
</dbReference>
<dbReference type="Proteomes" id="UP000559404">
    <property type="component" value="Unassembled WGS sequence"/>
</dbReference>
<dbReference type="GO" id="GO:0000921">
    <property type="term" value="P:septin ring assembly"/>
    <property type="evidence" value="ECO:0007669"/>
    <property type="project" value="TreeGrafter"/>
</dbReference>
<keyword evidence="5" id="KW-0717">Septation</keyword>
<name>A0A838XR96_9HYPH</name>
<evidence type="ECO:0000256" key="10">
    <source>
        <dbReference type="SAM" id="Coils"/>
    </source>
</evidence>
<comment type="caution">
    <text evidence="11">The sequence shown here is derived from an EMBL/GenBank/DDBJ whole genome shotgun (WGS) entry which is preliminary data.</text>
</comment>
<dbReference type="InterPro" id="IPR036192">
    <property type="entry name" value="Cell_div_ZapA-like_sf"/>
</dbReference>
<evidence type="ECO:0000256" key="2">
    <source>
        <dbReference type="ARBA" id="ARBA00015195"/>
    </source>
</evidence>
<evidence type="ECO:0000256" key="4">
    <source>
        <dbReference type="ARBA" id="ARBA00022618"/>
    </source>
</evidence>
<protein>
    <recommendedName>
        <fullName evidence="2">Cell division protein ZapA</fullName>
    </recommendedName>
    <alternativeName>
        <fullName evidence="9">Z ring-associated protein ZapA</fullName>
    </alternativeName>
</protein>
<dbReference type="EMBL" id="JACEON010000010">
    <property type="protein sequence ID" value="MBA4612297.1"/>
    <property type="molecule type" value="Genomic_DNA"/>
</dbReference>
<evidence type="ECO:0000313" key="11">
    <source>
        <dbReference type="EMBL" id="MBA4612297.1"/>
    </source>
</evidence>
<comment type="subunit">
    <text evidence="8">Homodimer. Interacts with FtsZ.</text>
</comment>
<reference evidence="11 12" key="2">
    <citation type="submission" date="2020-08" db="EMBL/GenBank/DDBJ databases">
        <title>Stappia taiwanensis sp. nov., isolated from a coastal thermal spring.</title>
        <authorList>
            <person name="Kampfer P."/>
        </authorList>
    </citation>
    <scope>NUCLEOTIDE SEQUENCE [LARGE SCALE GENOMIC DNA]</scope>
    <source>
        <strain evidence="11 12">DSM 23284</strain>
    </source>
</reference>
<evidence type="ECO:0000256" key="7">
    <source>
        <dbReference type="ARBA" id="ARBA00024910"/>
    </source>
</evidence>
<keyword evidence="6" id="KW-0131">Cell cycle</keyword>
<dbReference type="AlphaFoldDB" id="A0A838XR96"/>
<feature type="coiled-coil region" evidence="10">
    <location>
        <begin position="63"/>
        <end position="90"/>
    </location>
</feature>
<dbReference type="Gene3D" id="3.30.160.880">
    <property type="entry name" value="Cell division protein ZapA protomer, N-terminal domain"/>
    <property type="match status" value="1"/>
</dbReference>
<dbReference type="InterPro" id="IPR042233">
    <property type="entry name" value="Cell_div_ZapA_N"/>
</dbReference>
<dbReference type="Pfam" id="PF05164">
    <property type="entry name" value="ZapA"/>
    <property type="match status" value="1"/>
</dbReference>
<comment type="subcellular location">
    <subcellularLocation>
        <location evidence="1">Cytoplasm</location>
    </subcellularLocation>
</comment>
<accession>A0A838XR96</accession>